<evidence type="ECO:0000313" key="1">
    <source>
        <dbReference type="EMBL" id="SHL98910.1"/>
    </source>
</evidence>
<dbReference type="STRING" id="1120996.SAMN02746066_00399"/>
<sequence length="297" mass="34058">MKHINLSIIFVLIMVSVFLILNQKIDTVVAITKLQSQYNNAIDNAVEDALMQIVDQDSLASTSIDFASITDSFLRYLAWNLGLNAESQGGKSLLNYVPVIAYIVQDGLYMGYQKVEVGEESAGEDNGEKDNVVEGHEEEQSKYWNVGEWNTSMDISERIPFECRTDSYLIQYTLTDFIRVINLQTKENIEGYYGDLIPLFPEILPSTREDFDKERRLVIINCLTETMNTYIENHNNIAKHYGIKYHFSLPNIDMEEWYRTVDDISMLVLFQGYPYGNSTLGYYNRIALGGARVRKAE</sequence>
<dbReference type="AlphaFoldDB" id="A0A1M7F4J8"/>
<name>A0A1M7F4J8_9FIRM</name>
<dbReference type="OrthoDB" id="1985886at2"/>
<accession>A0A1M7F4J8</accession>
<dbReference type="Proteomes" id="UP000184038">
    <property type="component" value="Unassembled WGS sequence"/>
</dbReference>
<reference evidence="1 2" key="1">
    <citation type="submission" date="2016-11" db="EMBL/GenBank/DDBJ databases">
        <authorList>
            <person name="Jaros S."/>
            <person name="Januszkiewicz K."/>
            <person name="Wedrychowicz H."/>
        </authorList>
    </citation>
    <scope>NUCLEOTIDE SEQUENCE [LARGE SCALE GENOMIC DNA]</scope>
    <source>
        <strain evidence="1 2">DSM 15930</strain>
    </source>
</reference>
<keyword evidence="2" id="KW-1185">Reference proteome</keyword>
<protein>
    <submittedName>
        <fullName evidence="1">Uncharacterized protein</fullName>
    </submittedName>
</protein>
<organism evidence="1 2">
    <name type="scientific">Anaerosporobacter mobilis DSM 15930</name>
    <dbReference type="NCBI Taxonomy" id="1120996"/>
    <lineage>
        <taxon>Bacteria</taxon>
        <taxon>Bacillati</taxon>
        <taxon>Bacillota</taxon>
        <taxon>Clostridia</taxon>
        <taxon>Lachnospirales</taxon>
        <taxon>Lachnospiraceae</taxon>
        <taxon>Anaerosporobacter</taxon>
    </lineage>
</organism>
<gene>
    <name evidence="1" type="ORF">SAMN02746066_00399</name>
</gene>
<dbReference type="RefSeq" id="WP_073282208.1">
    <property type="nucleotide sequence ID" value="NZ_FRCP01000005.1"/>
</dbReference>
<proteinExistence type="predicted"/>
<dbReference type="EMBL" id="FRCP01000005">
    <property type="protein sequence ID" value="SHL98910.1"/>
    <property type="molecule type" value="Genomic_DNA"/>
</dbReference>
<evidence type="ECO:0000313" key="2">
    <source>
        <dbReference type="Proteomes" id="UP000184038"/>
    </source>
</evidence>